<gene>
    <name evidence="1" type="ORF">BDD14_6210</name>
</gene>
<dbReference type="EMBL" id="SHKW01000007">
    <property type="protein sequence ID" value="RZU29616.1"/>
    <property type="molecule type" value="Genomic_DNA"/>
</dbReference>
<organism evidence="1 2">
    <name type="scientific">Edaphobacter modestus</name>
    <dbReference type="NCBI Taxonomy" id="388466"/>
    <lineage>
        <taxon>Bacteria</taxon>
        <taxon>Pseudomonadati</taxon>
        <taxon>Acidobacteriota</taxon>
        <taxon>Terriglobia</taxon>
        <taxon>Terriglobales</taxon>
        <taxon>Acidobacteriaceae</taxon>
        <taxon>Edaphobacter</taxon>
    </lineage>
</organism>
<keyword evidence="2" id="KW-1185">Reference proteome</keyword>
<name>A0A4V2G1K5_9BACT</name>
<dbReference type="Proteomes" id="UP000292958">
    <property type="component" value="Unassembled WGS sequence"/>
</dbReference>
<dbReference type="AlphaFoldDB" id="A0A4V2G1K5"/>
<sequence length="89" mass="10487">MNCQTSWSRNMVFFQSGMQFLCSNRRLSSKIYNPKMALSRHVSEQVVEAWDMPRIVDTIPRRNGPLAQRFPRLLQSELAGPYWSLRGRR</sequence>
<accession>A0A4V2G1K5</accession>
<evidence type="ECO:0000313" key="2">
    <source>
        <dbReference type="Proteomes" id="UP000292958"/>
    </source>
</evidence>
<evidence type="ECO:0000313" key="1">
    <source>
        <dbReference type="EMBL" id="RZU29616.1"/>
    </source>
</evidence>
<proteinExistence type="predicted"/>
<reference evidence="1 2" key="1">
    <citation type="submission" date="2019-02" db="EMBL/GenBank/DDBJ databases">
        <title>Genomic Encyclopedia of Archaeal and Bacterial Type Strains, Phase II (KMG-II): from individual species to whole genera.</title>
        <authorList>
            <person name="Goeker M."/>
        </authorList>
    </citation>
    <scope>NUCLEOTIDE SEQUENCE [LARGE SCALE GENOMIC DNA]</scope>
    <source>
        <strain evidence="1 2">DSM 18101</strain>
    </source>
</reference>
<comment type="caution">
    <text evidence="1">The sequence shown here is derived from an EMBL/GenBank/DDBJ whole genome shotgun (WGS) entry which is preliminary data.</text>
</comment>
<protein>
    <submittedName>
        <fullName evidence="1">Uncharacterized protein</fullName>
    </submittedName>
</protein>